<evidence type="ECO:0000256" key="4">
    <source>
        <dbReference type="SAM" id="Phobius"/>
    </source>
</evidence>
<dbReference type="GO" id="GO:0022857">
    <property type="term" value="F:transmembrane transporter activity"/>
    <property type="evidence" value="ECO:0007669"/>
    <property type="project" value="InterPro"/>
</dbReference>
<feature type="transmembrane region" description="Helical" evidence="4">
    <location>
        <begin position="356"/>
        <end position="375"/>
    </location>
</feature>
<sequence length="418" mass="44239">MADGSGVLETNMVLDDSESARPSDHDACISSSMKTSETRSAAAVPVVAPPPDGGLKAWIQVLASKGVSAISWIGTVQGFLLVSLCLIVGPLFDQGYFRQMIVLGSFLTVLGMMMLSLAEQYWEVFLAQALCTGLGTSFLFLPSVAIVATYFTKKRALAIGVVASGGSIGSVIYPIVFERLQPRVGFPWATRVIGFISLATLTISIATLRARLPPPKKARTLLDLPAFKSPPFTLFSIGLFLSFAGLYVPIFYIVSWAQEHAQIEATQSFYMLATLNGASVFGRIIPGILADRFGGMELMIVTCTIAGILAFVAIIIDNLSGVVIFAILYGFVSGALVSLPNVVVASLTPNMALMGTWMGMSFCFAATGILIGNPIAGTIINVPENRFTGGFVFSGSLILAAAASFAAAKWSRGAKNKE</sequence>
<feature type="transmembrane region" description="Helical" evidence="4">
    <location>
        <begin position="322"/>
        <end position="344"/>
    </location>
</feature>
<dbReference type="InterPro" id="IPR011701">
    <property type="entry name" value="MFS"/>
</dbReference>
<feature type="transmembrane region" description="Helical" evidence="4">
    <location>
        <begin position="387"/>
        <end position="408"/>
    </location>
</feature>
<feature type="transmembrane region" description="Helical" evidence="4">
    <location>
        <begin position="298"/>
        <end position="316"/>
    </location>
</feature>
<evidence type="ECO:0000256" key="1">
    <source>
        <dbReference type="ARBA" id="ARBA00004141"/>
    </source>
</evidence>
<feature type="transmembrane region" description="Helical" evidence="4">
    <location>
        <begin position="100"/>
        <end position="118"/>
    </location>
</feature>
<evidence type="ECO:0000313" key="6">
    <source>
        <dbReference type="EMBL" id="RAO68076.1"/>
    </source>
</evidence>
<dbReference type="InterPro" id="IPR020846">
    <property type="entry name" value="MFS_dom"/>
</dbReference>
<gene>
    <name evidence="6" type="ORF">BHQ10_004088</name>
</gene>
<dbReference type="OrthoDB" id="6509908at2759"/>
<evidence type="ECO:0000256" key="3">
    <source>
        <dbReference type="SAM" id="MobiDB-lite"/>
    </source>
</evidence>
<dbReference type="SUPFAM" id="SSF103473">
    <property type="entry name" value="MFS general substrate transporter"/>
    <property type="match status" value="1"/>
</dbReference>
<dbReference type="GO" id="GO:0016020">
    <property type="term" value="C:membrane"/>
    <property type="evidence" value="ECO:0007669"/>
    <property type="project" value="UniProtKB-SubCell"/>
</dbReference>
<evidence type="ECO:0000313" key="7">
    <source>
        <dbReference type="Proteomes" id="UP000249363"/>
    </source>
</evidence>
<keyword evidence="4" id="KW-1133">Transmembrane helix</keyword>
<dbReference type="EMBL" id="MIKG01000007">
    <property type="protein sequence ID" value="RAO68076.1"/>
    <property type="molecule type" value="Genomic_DNA"/>
</dbReference>
<proteinExistence type="inferred from homology"/>
<feature type="transmembrane region" description="Helical" evidence="4">
    <location>
        <begin position="124"/>
        <end position="150"/>
    </location>
</feature>
<comment type="similarity">
    <text evidence="2">Belongs to the major facilitator superfamily. Monocarboxylate porter (TC 2.A.1.13) family.</text>
</comment>
<feature type="compositionally biased region" description="Basic and acidic residues" evidence="3">
    <location>
        <begin position="18"/>
        <end position="27"/>
    </location>
</feature>
<comment type="subcellular location">
    <subcellularLocation>
        <location evidence="1">Membrane</location>
        <topology evidence="1">Multi-pass membrane protein</topology>
    </subcellularLocation>
</comment>
<feature type="transmembrane region" description="Helical" evidence="4">
    <location>
        <begin position="188"/>
        <end position="212"/>
    </location>
</feature>
<dbReference type="PROSITE" id="PS50850">
    <property type="entry name" value="MFS"/>
    <property type="match status" value="1"/>
</dbReference>
<organism evidence="6 7">
    <name type="scientific">Talaromyces amestolkiae</name>
    <dbReference type="NCBI Taxonomy" id="1196081"/>
    <lineage>
        <taxon>Eukaryota</taxon>
        <taxon>Fungi</taxon>
        <taxon>Dikarya</taxon>
        <taxon>Ascomycota</taxon>
        <taxon>Pezizomycotina</taxon>
        <taxon>Eurotiomycetes</taxon>
        <taxon>Eurotiomycetidae</taxon>
        <taxon>Eurotiales</taxon>
        <taxon>Trichocomaceae</taxon>
        <taxon>Talaromyces</taxon>
        <taxon>Talaromyces sect. Talaromyces</taxon>
    </lineage>
</organism>
<dbReference type="InterPro" id="IPR036259">
    <property type="entry name" value="MFS_trans_sf"/>
</dbReference>
<accession>A0A364KWZ1</accession>
<evidence type="ECO:0000259" key="5">
    <source>
        <dbReference type="PROSITE" id="PS50850"/>
    </source>
</evidence>
<keyword evidence="7" id="KW-1185">Reference proteome</keyword>
<dbReference type="InterPro" id="IPR050327">
    <property type="entry name" value="Proton-linked_MCT"/>
</dbReference>
<feature type="transmembrane region" description="Helical" evidence="4">
    <location>
        <begin position="157"/>
        <end position="176"/>
    </location>
</feature>
<comment type="caution">
    <text evidence="6">The sequence shown here is derived from an EMBL/GenBank/DDBJ whole genome shotgun (WGS) entry which is preliminary data.</text>
</comment>
<evidence type="ECO:0000256" key="2">
    <source>
        <dbReference type="ARBA" id="ARBA00006727"/>
    </source>
</evidence>
<reference evidence="6 7" key="1">
    <citation type="journal article" date="2017" name="Biotechnol. Biofuels">
        <title>Differential beta-glucosidase expression as a function of carbon source availability in Talaromyces amestolkiae: a genomic and proteomic approach.</title>
        <authorList>
            <person name="de Eugenio L.I."/>
            <person name="Mendez-Liter J.A."/>
            <person name="Nieto-Dominguez M."/>
            <person name="Alonso L."/>
            <person name="Gil-Munoz J."/>
            <person name="Barriuso J."/>
            <person name="Prieto A."/>
            <person name="Martinez M.J."/>
        </authorList>
    </citation>
    <scope>NUCLEOTIDE SEQUENCE [LARGE SCALE GENOMIC DNA]</scope>
    <source>
        <strain evidence="6 7">CIB</strain>
    </source>
</reference>
<feature type="domain" description="Major facilitator superfamily (MFS) profile" evidence="5">
    <location>
        <begin position="1"/>
        <end position="412"/>
    </location>
</feature>
<dbReference type="GeneID" id="63793304"/>
<dbReference type="PANTHER" id="PTHR11360:SF234">
    <property type="entry name" value="MFS-TYPE TRANSPORTER DBAD-RELATED"/>
    <property type="match status" value="1"/>
</dbReference>
<feature type="transmembrane region" description="Helical" evidence="4">
    <location>
        <begin position="269"/>
        <end position="286"/>
    </location>
</feature>
<dbReference type="Gene3D" id="1.20.1250.20">
    <property type="entry name" value="MFS general substrate transporter like domains"/>
    <property type="match status" value="2"/>
</dbReference>
<protein>
    <recommendedName>
        <fullName evidence="5">Major facilitator superfamily (MFS) profile domain-containing protein</fullName>
    </recommendedName>
</protein>
<dbReference type="RefSeq" id="XP_040732592.1">
    <property type="nucleotide sequence ID" value="XM_040876416.1"/>
</dbReference>
<dbReference type="PANTHER" id="PTHR11360">
    <property type="entry name" value="MONOCARBOXYLATE TRANSPORTER"/>
    <property type="match status" value="1"/>
</dbReference>
<keyword evidence="4" id="KW-0472">Membrane</keyword>
<name>A0A364KWZ1_TALAM</name>
<dbReference type="Proteomes" id="UP000249363">
    <property type="component" value="Unassembled WGS sequence"/>
</dbReference>
<feature type="region of interest" description="Disordered" evidence="3">
    <location>
        <begin position="13"/>
        <end position="34"/>
    </location>
</feature>
<feature type="transmembrane region" description="Helical" evidence="4">
    <location>
        <begin position="69"/>
        <end position="88"/>
    </location>
</feature>
<dbReference type="AlphaFoldDB" id="A0A364KWZ1"/>
<feature type="transmembrane region" description="Helical" evidence="4">
    <location>
        <begin position="232"/>
        <end position="257"/>
    </location>
</feature>
<dbReference type="Pfam" id="PF07690">
    <property type="entry name" value="MFS_1"/>
    <property type="match status" value="1"/>
</dbReference>
<keyword evidence="4" id="KW-0812">Transmembrane</keyword>